<dbReference type="PANTHER" id="PTHR33933:SF1">
    <property type="entry name" value="PROTEIN ADENYLYLTRANSFERASE MNTA-RELATED"/>
    <property type="match status" value="1"/>
</dbReference>
<dbReference type="Proteomes" id="UP000530850">
    <property type="component" value="Unassembled WGS sequence"/>
</dbReference>
<dbReference type="EMBL" id="JACHYA010000004">
    <property type="protein sequence ID" value="MBB3171509.1"/>
    <property type="molecule type" value="Genomic_DNA"/>
</dbReference>
<name>A0A7W5GQJ2_9ACTN</name>
<feature type="domain" description="Polymerase nucleotidyl transferase" evidence="1">
    <location>
        <begin position="38"/>
        <end position="99"/>
    </location>
</feature>
<gene>
    <name evidence="2" type="ORF">FHR31_001329</name>
</gene>
<evidence type="ECO:0000313" key="2">
    <source>
        <dbReference type="EMBL" id="MBB3171509.1"/>
    </source>
</evidence>
<dbReference type="Pfam" id="PF01909">
    <property type="entry name" value="NTP_transf_2"/>
    <property type="match status" value="1"/>
</dbReference>
<dbReference type="InterPro" id="IPR052548">
    <property type="entry name" value="Type_VII_TA_antitoxin"/>
</dbReference>
<dbReference type="InterPro" id="IPR043519">
    <property type="entry name" value="NT_sf"/>
</dbReference>
<dbReference type="SUPFAM" id="SSF81301">
    <property type="entry name" value="Nucleotidyltransferase"/>
    <property type="match status" value="1"/>
</dbReference>
<dbReference type="CDD" id="cd05403">
    <property type="entry name" value="NT_KNTase_like"/>
    <property type="match status" value="1"/>
</dbReference>
<protein>
    <submittedName>
        <fullName evidence="2">Putative nucleotidyltransferase</fullName>
    </submittedName>
</protein>
<proteinExistence type="predicted"/>
<dbReference type="GO" id="GO:0016779">
    <property type="term" value="F:nucleotidyltransferase activity"/>
    <property type="evidence" value="ECO:0007669"/>
    <property type="project" value="InterPro"/>
</dbReference>
<dbReference type="RefSeq" id="WP_123186310.1">
    <property type="nucleotide sequence ID" value="NZ_JACHYA010000004.1"/>
</dbReference>
<reference evidence="2 3" key="1">
    <citation type="submission" date="2020-08" db="EMBL/GenBank/DDBJ databases">
        <title>Sequencing the genomes of 1000 actinobacteria strains.</title>
        <authorList>
            <person name="Klenk H.-P."/>
        </authorList>
    </citation>
    <scope>NUCLEOTIDE SEQUENCE [LARGE SCALE GENOMIC DNA]</scope>
    <source>
        <strain evidence="2 3">DSM 22242</strain>
    </source>
</reference>
<dbReference type="PANTHER" id="PTHR33933">
    <property type="entry name" value="NUCLEOTIDYLTRANSFERASE"/>
    <property type="match status" value="1"/>
</dbReference>
<dbReference type="Gene3D" id="3.30.460.10">
    <property type="entry name" value="Beta Polymerase, domain 2"/>
    <property type="match status" value="1"/>
</dbReference>
<organism evidence="2 3">
    <name type="scientific">Parvibacter caecicola</name>
    <dbReference type="NCBI Taxonomy" id="747645"/>
    <lineage>
        <taxon>Bacteria</taxon>
        <taxon>Bacillati</taxon>
        <taxon>Actinomycetota</taxon>
        <taxon>Coriobacteriia</taxon>
        <taxon>Coriobacteriales</taxon>
        <taxon>Coriobacteriaceae</taxon>
        <taxon>Parvibacter</taxon>
    </lineage>
</organism>
<evidence type="ECO:0000259" key="1">
    <source>
        <dbReference type="Pfam" id="PF01909"/>
    </source>
</evidence>
<accession>A0A7W5GQJ2</accession>
<dbReference type="AlphaFoldDB" id="A0A7W5GQJ2"/>
<evidence type="ECO:0000313" key="3">
    <source>
        <dbReference type="Proteomes" id="UP000530850"/>
    </source>
</evidence>
<keyword evidence="2" id="KW-0808">Transferase</keyword>
<sequence>MENRTSKNTLINPAAADLRIPLSLLESVVNAITVAVPTDSIYIFGSYARGEERPSSDVDIMVITEDDKERPLRYATKASTSISRLMFNAGFDYDLLTRPREDYLERQRRRTTVDYAIANEGVKIYG</sequence>
<comment type="caution">
    <text evidence="2">The sequence shown here is derived from an EMBL/GenBank/DDBJ whole genome shotgun (WGS) entry which is preliminary data.</text>
</comment>
<dbReference type="InterPro" id="IPR002934">
    <property type="entry name" value="Polymerase_NTP_transf_dom"/>
</dbReference>